<evidence type="ECO:0000256" key="1">
    <source>
        <dbReference type="ARBA" id="ARBA00004123"/>
    </source>
</evidence>
<feature type="region of interest" description="Disordered" evidence="8">
    <location>
        <begin position="195"/>
        <end position="217"/>
    </location>
</feature>
<dbReference type="Gene3D" id="2.30.30.380">
    <property type="entry name" value="Zn-finger domain of Sec23/24"/>
    <property type="match status" value="1"/>
</dbReference>
<dbReference type="CDD" id="cd17673">
    <property type="entry name" value="MDM4"/>
    <property type="match status" value="1"/>
</dbReference>
<dbReference type="CDD" id="cd16784">
    <property type="entry name" value="mRING-HC-C2H2C4_MDM4"/>
    <property type="match status" value="1"/>
</dbReference>
<dbReference type="Pfam" id="PF00641">
    <property type="entry name" value="Zn_ribbon_RanBP"/>
    <property type="match status" value="1"/>
</dbReference>
<evidence type="ECO:0000313" key="11">
    <source>
        <dbReference type="EMBL" id="KAG2468077.1"/>
    </source>
</evidence>
<protein>
    <submittedName>
        <fullName evidence="11">MDM4 protein</fullName>
    </submittedName>
</protein>
<keyword evidence="12" id="KW-1185">Reference proteome</keyword>
<dbReference type="SMART" id="SM00547">
    <property type="entry name" value="ZnF_RBZ"/>
    <property type="match status" value="1"/>
</dbReference>
<dbReference type="GO" id="GO:0051726">
    <property type="term" value="P:regulation of cell cycle"/>
    <property type="evidence" value="ECO:0007669"/>
    <property type="project" value="InterPro"/>
</dbReference>
<dbReference type="AlphaFoldDB" id="A0A8X7XL80"/>
<dbReference type="Proteomes" id="UP000886611">
    <property type="component" value="Unassembled WGS sequence"/>
</dbReference>
<evidence type="ECO:0000313" key="12">
    <source>
        <dbReference type="Proteomes" id="UP000886611"/>
    </source>
</evidence>
<dbReference type="PIRSF" id="PIRSF006748">
    <property type="entry name" value="p53_MDM_2/4"/>
    <property type="match status" value="1"/>
</dbReference>
<dbReference type="GO" id="GO:0010468">
    <property type="term" value="P:regulation of gene expression"/>
    <property type="evidence" value="ECO:0007669"/>
    <property type="project" value="TreeGrafter"/>
</dbReference>
<dbReference type="PROSITE" id="PS01358">
    <property type="entry name" value="ZF_RANBP2_1"/>
    <property type="match status" value="1"/>
</dbReference>
<comment type="caution">
    <text evidence="11">The sequence shown here is derived from an EMBL/GenBank/DDBJ whole genome shotgun (WGS) entry which is preliminary data.</text>
</comment>
<dbReference type="InterPro" id="IPR003121">
    <property type="entry name" value="SWIB_MDM2_domain"/>
</dbReference>
<evidence type="ECO:0000259" key="10">
    <source>
        <dbReference type="PROSITE" id="PS51925"/>
    </source>
</evidence>
<evidence type="ECO:0000256" key="6">
    <source>
        <dbReference type="ARBA" id="ARBA00023242"/>
    </source>
</evidence>
<keyword evidence="4 7" id="KW-0863">Zinc-finger</keyword>
<comment type="similarity">
    <text evidence="2">Belongs to the MDM2/MDM4 family.</text>
</comment>
<dbReference type="GO" id="GO:0008270">
    <property type="term" value="F:zinc ion binding"/>
    <property type="evidence" value="ECO:0007669"/>
    <property type="project" value="UniProtKB-KW"/>
</dbReference>
<reference evidence="11 12" key="1">
    <citation type="journal article" date="2021" name="Cell">
        <title>Tracing the genetic footprints of vertebrate landing in non-teleost ray-finned fishes.</title>
        <authorList>
            <person name="Bi X."/>
            <person name="Wang K."/>
            <person name="Yang L."/>
            <person name="Pan H."/>
            <person name="Jiang H."/>
            <person name="Wei Q."/>
            <person name="Fang M."/>
            <person name="Yu H."/>
            <person name="Zhu C."/>
            <person name="Cai Y."/>
            <person name="He Y."/>
            <person name="Gan X."/>
            <person name="Zeng H."/>
            <person name="Yu D."/>
            <person name="Zhu Y."/>
            <person name="Jiang H."/>
            <person name="Qiu Q."/>
            <person name="Yang H."/>
            <person name="Zhang Y.E."/>
            <person name="Wang W."/>
            <person name="Zhu M."/>
            <person name="He S."/>
            <person name="Zhang G."/>
        </authorList>
    </citation>
    <scope>NUCLEOTIDE SEQUENCE [LARGE SCALE GENOMIC DNA]</scope>
    <source>
        <strain evidence="11">Bchr_013</strain>
    </source>
</reference>
<keyword evidence="3" id="KW-0479">Metal-binding</keyword>
<feature type="non-terminal residue" evidence="11">
    <location>
        <position position="532"/>
    </location>
</feature>
<feature type="domain" description="DM2" evidence="10">
    <location>
        <begin position="42"/>
        <end position="122"/>
    </location>
</feature>
<evidence type="ECO:0000256" key="4">
    <source>
        <dbReference type="ARBA" id="ARBA00022771"/>
    </source>
</evidence>
<dbReference type="InterPro" id="IPR001876">
    <property type="entry name" value="Znf_RanBP2"/>
</dbReference>
<dbReference type="GO" id="GO:0002039">
    <property type="term" value="F:p53 binding"/>
    <property type="evidence" value="ECO:0007669"/>
    <property type="project" value="TreeGrafter"/>
</dbReference>
<evidence type="ECO:0000256" key="7">
    <source>
        <dbReference type="PROSITE-ProRule" id="PRU00322"/>
    </source>
</evidence>
<dbReference type="Pfam" id="PF13920">
    <property type="entry name" value="zf-C3HC4_3"/>
    <property type="match status" value="1"/>
</dbReference>
<feature type="compositionally biased region" description="Basic and acidic residues" evidence="8">
    <location>
        <begin position="198"/>
        <end position="217"/>
    </location>
</feature>
<dbReference type="PROSITE" id="PS51925">
    <property type="entry name" value="SWIB_MDM2"/>
    <property type="match status" value="1"/>
</dbReference>
<feature type="non-terminal residue" evidence="11">
    <location>
        <position position="1"/>
    </location>
</feature>
<accession>A0A8X7XL80</accession>
<evidence type="ECO:0000256" key="2">
    <source>
        <dbReference type="ARBA" id="ARBA00005803"/>
    </source>
</evidence>
<evidence type="ECO:0000256" key="5">
    <source>
        <dbReference type="ARBA" id="ARBA00022833"/>
    </source>
</evidence>
<dbReference type="SUPFAM" id="SSF90209">
    <property type="entry name" value="Ran binding protein zinc finger-like"/>
    <property type="match status" value="1"/>
</dbReference>
<dbReference type="PANTHER" id="PTHR46858">
    <property type="entry name" value="OS05G0521000 PROTEIN"/>
    <property type="match status" value="1"/>
</dbReference>
<evidence type="ECO:0000256" key="8">
    <source>
        <dbReference type="SAM" id="MobiDB-lite"/>
    </source>
</evidence>
<dbReference type="Gene3D" id="1.10.245.10">
    <property type="entry name" value="SWIB/MDM2 domain"/>
    <property type="match status" value="1"/>
</dbReference>
<dbReference type="InterPro" id="IPR036885">
    <property type="entry name" value="SWIB_MDM2_dom_sf"/>
</dbReference>
<dbReference type="GO" id="GO:0005634">
    <property type="term" value="C:nucleus"/>
    <property type="evidence" value="ECO:0007669"/>
    <property type="project" value="UniProtKB-SubCell"/>
</dbReference>
<evidence type="ECO:0000256" key="3">
    <source>
        <dbReference type="ARBA" id="ARBA00022723"/>
    </source>
</evidence>
<keyword evidence="6" id="KW-0539">Nucleus</keyword>
<gene>
    <name evidence="11" type="primary">Mdm4</name>
    <name evidence="11" type="ORF">GTO96_0015555</name>
</gene>
<dbReference type="Pfam" id="PF02201">
    <property type="entry name" value="SWIB"/>
    <property type="match status" value="1"/>
</dbReference>
<dbReference type="EMBL" id="JAATIS010000485">
    <property type="protein sequence ID" value="KAG2468077.1"/>
    <property type="molecule type" value="Genomic_DNA"/>
</dbReference>
<dbReference type="PROSITE" id="PS50199">
    <property type="entry name" value="ZF_RANBP2_2"/>
    <property type="match status" value="1"/>
</dbReference>
<dbReference type="SUPFAM" id="SSF47592">
    <property type="entry name" value="SWIB/MDM2 domain"/>
    <property type="match status" value="1"/>
</dbReference>
<dbReference type="GO" id="GO:0043066">
    <property type="term" value="P:negative regulation of apoptotic process"/>
    <property type="evidence" value="ECO:0007669"/>
    <property type="project" value="InterPro"/>
</dbReference>
<evidence type="ECO:0000259" key="9">
    <source>
        <dbReference type="PROSITE" id="PS50199"/>
    </source>
</evidence>
<dbReference type="InterPro" id="IPR036443">
    <property type="entry name" value="Znf_RanBP2_sf"/>
</dbReference>
<dbReference type="Gene3D" id="3.30.40.10">
    <property type="entry name" value="Zinc/RING finger domain, C3HC4 (zinc finger)"/>
    <property type="match status" value="1"/>
</dbReference>
<dbReference type="GO" id="GO:0016567">
    <property type="term" value="P:protein ubiquitination"/>
    <property type="evidence" value="ECO:0007669"/>
    <property type="project" value="TreeGrafter"/>
</dbReference>
<comment type="subcellular location">
    <subcellularLocation>
        <location evidence="1">Nucleus</location>
    </subcellularLocation>
</comment>
<dbReference type="GO" id="GO:0061630">
    <property type="term" value="F:ubiquitin protein ligase activity"/>
    <property type="evidence" value="ECO:0007669"/>
    <property type="project" value="TreeGrafter"/>
</dbReference>
<dbReference type="PANTHER" id="PTHR46858:SF12">
    <property type="entry name" value="PROTEIN MDM4"/>
    <property type="match status" value="1"/>
</dbReference>
<keyword evidence="5" id="KW-0862">Zinc</keyword>
<dbReference type="InterPro" id="IPR016495">
    <property type="entry name" value="p53_neg-reg_MDM_2/4"/>
</dbReference>
<organism evidence="11 12">
    <name type="scientific">Polypterus senegalus</name>
    <name type="common">Senegal bichir</name>
    <dbReference type="NCBI Taxonomy" id="55291"/>
    <lineage>
        <taxon>Eukaryota</taxon>
        <taxon>Metazoa</taxon>
        <taxon>Chordata</taxon>
        <taxon>Craniata</taxon>
        <taxon>Vertebrata</taxon>
        <taxon>Euteleostomi</taxon>
        <taxon>Actinopterygii</taxon>
        <taxon>Polypteriformes</taxon>
        <taxon>Polypteridae</taxon>
        <taxon>Polypterus</taxon>
    </lineage>
</organism>
<sequence length="532" mass="60104">MVEAGRTVGSEKCSRSPKKAVGWEPEVMSMASGGLCWLEDLSRVQPKASLLKILRAAGAKEDIFTLKEVMHYLGQYIMLKQLYDQQKQHLVHCDDDPLGDLLEVESFSVKNPRVLFSASLRPEDVAIFTPVTDSAAYVSLDFGPFHSPSAYLCCLLFSLSVSEKQEKILTRGSQIFVDTSAHLTSAEIIPQQVISQRRCRESDGGSHDGQHESQRKRPKIDVSLEEWDLSGLPWWFLGNLHYSYSQKSNGSTDLQTNQDEATVIVSDATDDLCFLNDKEYDPNDKQVKDKQLAKDEIEEDVGKEASYLFYSLLTVCYFVQEESIFENDVQDDTQYFNTDKEQFTEDSWQCTECHMRNSSVQRYCVRCWALQKNWFKDCPRLLRAVSIPDIPVRKDEDCGIDIPDCRRTVSDPIVLPSRISHKPEGLHTEPPDSSLSLSQTLLGDSFSLDMIDGTEGDSQDLLELDQGYKDRREAILEPCSLCSARPRNGNIIHGRTSHLITCFPCAKKLHKSRNPCPGCGQTIQKVIKTFIA</sequence>
<feature type="domain" description="RanBP2-type" evidence="9">
    <location>
        <begin position="344"/>
        <end position="373"/>
    </location>
</feature>
<proteinExistence type="inferred from homology"/>
<name>A0A8X7XL80_POLSE</name>
<dbReference type="InterPro" id="IPR013083">
    <property type="entry name" value="Znf_RING/FYVE/PHD"/>
</dbReference>